<feature type="compositionally biased region" description="Polar residues" evidence="1">
    <location>
        <begin position="1"/>
        <end position="23"/>
    </location>
</feature>
<accession>A0ABP8Q1W0</accession>
<dbReference type="EMBL" id="BAABGQ010000003">
    <property type="protein sequence ID" value="GAA4494879.1"/>
    <property type="molecule type" value="Genomic_DNA"/>
</dbReference>
<proteinExistence type="predicted"/>
<comment type="caution">
    <text evidence="2">The sequence shown here is derived from an EMBL/GenBank/DDBJ whole genome shotgun (WGS) entry which is preliminary data.</text>
</comment>
<feature type="region of interest" description="Disordered" evidence="1">
    <location>
        <begin position="1"/>
        <end position="34"/>
    </location>
</feature>
<reference evidence="3" key="1">
    <citation type="journal article" date="2019" name="Int. J. Syst. Evol. Microbiol.">
        <title>The Global Catalogue of Microorganisms (GCM) 10K type strain sequencing project: providing services to taxonomists for standard genome sequencing and annotation.</title>
        <authorList>
            <consortium name="The Broad Institute Genomics Platform"/>
            <consortium name="The Broad Institute Genome Sequencing Center for Infectious Disease"/>
            <person name="Wu L."/>
            <person name="Ma J."/>
        </authorList>
    </citation>
    <scope>NUCLEOTIDE SEQUENCE [LARGE SCALE GENOMIC DNA]</scope>
    <source>
        <strain evidence="3">JCM 17841</strain>
    </source>
</reference>
<keyword evidence="3" id="KW-1185">Reference proteome</keyword>
<organism evidence="2 3">
    <name type="scientific">Hymenobacter ginsengisoli</name>
    <dbReference type="NCBI Taxonomy" id="1051626"/>
    <lineage>
        <taxon>Bacteria</taxon>
        <taxon>Pseudomonadati</taxon>
        <taxon>Bacteroidota</taxon>
        <taxon>Cytophagia</taxon>
        <taxon>Cytophagales</taxon>
        <taxon>Hymenobacteraceae</taxon>
        <taxon>Hymenobacter</taxon>
    </lineage>
</organism>
<protein>
    <recommendedName>
        <fullName evidence="4">GYF domain-containing protein</fullName>
    </recommendedName>
</protein>
<evidence type="ECO:0000313" key="3">
    <source>
        <dbReference type="Proteomes" id="UP001501243"/>
    </source>
</evidence>
<sequence length="63" mass="6980">MKPSKTLSSDDSPKKPNNLSMNGKTPEEWEAGRISGPLTKRELFVYLKKIGKLPASAEYKQAS</sequence>
<evidence type="ECO:0000313" key="2">
    <source>
        <dbReference type="EMBL" id="GAA4494879.1"/>
    </source>
</evidence>
<evidence type="ECO:0008006" key="4">
    <source>
        <dbReference type="Google" id="ProtNLM"/>
    </source>
</evidence>
<name>A0ABP8Q1W0_9BACT</name>
<gene>
    <name evidence="2" type="ORF">GCM10023172_05740</name>
</gene>
<evidence type="ECO:0000256" key="1">
    <source>
        <dbReference type="SAM" id="MobiDB-lite"/>
    </source>
</evidence>
<dbReference type="Proteomes" id="UP001501243">
    <property type="component" value="Unassembled WGS sequence"/>
</dbReference>